<proteinExistence type="predicted"/>
<name>A0A1F5ZBS9_9BACT</name>
<comment type="caution">
    <text evidence="1">The sequence shown here is derived from an EMBL/GenBank/DDBJ whole genome shotgun (WGS) entry which is preliminary data.</text>
</comment>
<dbReference type="AlphaFoldDB" id="A0A1F5ZBS9"/>
<evidence type="ECO:0000313" key="1">
    <source>
        <dbReference type="EMBL" id="OGG09825.1"/>
    </source>
</evidence>
<sequence>MKNGVLDTTPILTPQDTFRALEPVINLYLHTFDILQIPVMTTLSGKGVHFITQVTDPETIDKLAEIGGPVEESLSGKLVDAQRITKAHDAISEVFQKVFIGTGRLQQMLNMFLIGESRNLLAPYFTAEIFNKGFPGREVNGIAFDNTAIIFPVYQKTLSTLGSLYFIKGTRTGLQFPHKSIQIPISGNGYRYRWYDVVHNRYDFSAAAAYLGSVDCHIPNAGNLDRLLKLYAKSDIRHLHQAMDSGMGDDPWSYNDSYRKDNYRLINATSEPDLNRMILEYAPAFLGGTGLQLYYYDKLVFQVYQAMGGRLDAAPHVAGFLRALYEDSYKGWGDTWTGKVDAATFARKMCEQILGQIFESGSGDIWKKIREIR</sequence>
<dbReference type="EMBL" id="MFJC01000013">
    <property type="protein sequence ID" value="OGG09825.1"/>
    <property type="molecule type" value="Genomic_DNA"/>
</dbReference>
<organism evidence="1 2">
    <name type="scientific">Candidatus Gottesmanbacteria bacterium RBG_16_43_7</name>
    <dbReference type="NCBI Taxonomy" id="1798373"/>
    <lineage>
        <taxon>Bacteria</taxon>
        <taxon>Candidatus Gottesmaniibacteriota</taxon>
    </lineage>
</organism>
<reference evidence="1 2" key="1">
    <citation type="journal article" date="2016" name="Nat. Commun.">
        <title>Thousands of microbial genomes shed light on interconnected biogeochemical processes in an aquifer system.</title>
        <authorList>
            <person name="Anantharaman K."/>
            <person name="Brown C.T."/>
            <person name="Hug L.A."/>
            <person name="Sharon I."/>
            <person name="Castelle C.J."/>
            <person name="Probst A.J."/>
            <person name="Thomas B.C."/>
            <person name="Singh A."/>
            <person name="Wilkins M.J."/>
            <person name="Karaoz U."/>
            <person name="Brodie E.L."/>
            <person name="Williams K.H."/>
            <person name="Hubbard S.S."/>
            <person name="Banfield J.F."/>
        </authorList>
    </citation>
    <scope>NUCLEOTIDE SEQUENCE [LARGE SCALE GENOMIC DNA]</scope>
</reference>
<accession>A0A1F5ZBS9</accession>
<dbReference type="Proteomes" id="UP000176854">
    <property type="component" value="Unassembled WGS sequence"/>
</dbReference>
<protein>
    <submittedName>
        <fullName evidence="1">Uncharacterized protein</fullName>
    </submittedName>
</protein>
<gene>
    <name evidence="1" type="ORF">A2154_00445</name>
</gene>
<evidence type="ECO:0000313" key="2">
    <source>
        <dbReference type="Proteomes" id="UP000176854"/>
    </source>
</evidence>